<dbReference type="PANTHER" id="PTHR47932:SF2">
    <property type="entry name" value="OS10G0484300 PROTEIN"/>
    <property type="match status" value="1"/>
</dbReference>
<feature type="repeat" description="PPR" evidence="3">
    <location>
        <begin position="54"/>
        <end position="88"/>
    </location>
</feature>
<dbReference type="Pfam" id="PF12854">
    <property type="entry name" value="PPR_1"/>
    <property type="match status" value="1"/>
</dbReference>
<evidence type="ECO:0000313" key="5">
    <source>
        <dbReference type="Proteomes" id="UP001162972"/>
    </source>
</evidence>
<dbReference type="NCBIfam" id="TIGR00756">
    <property type="entry name" value="PPR"/>
    <property type="match status" value="2"/>
</dbReference>
<evidence type="ECO:0000256" key="2">
    <source>
        <dbReference type="ARBA" id="ARBA00022737"/>
    </source>
</evidence>
<accession>A0AAD6JJC9</accession>
<evidence type="ECO:0000256" key="3">
    <source>
        <dbReference type="PROSITE-ProRule" id="PRU00708"/>
    </source>
</evidence>
<protein>
    <recommendedName>
        <fullName evidence="6">Pentatricopeptide repeat-containing protein</fullName>
    </recommendedName>
</protein>
<reference evidence="4 5" key="1">
    <citation type="journal article" date="2023" name="Int. J. Mol. Sci.">
        <title>De Novo Assembly and Annotation of 11 Diverse Shrub Willow (Salix) Genomes Reveals Novel Gene Organization in Sex-Linked Regions.</title>
        <authorList>
            <person name="Hyden B."/>
            <person name="Feng K."/>
            <person name="Yates T.B."/>
            <person name="Jawdy S."/>
            <person name="Cereghino C."/>
            <person name="Smart L.B."/>
            <person name="Muchero W."/>
        </authorList>
    </citation>
    <scope>NUCLEOTIDE SEQUENCE [LARGE SCALE GENOMIC DNA]</scope>
    <source>
        <tissue evidence="4">Shoot tip</tissue>
    </source>
</reference>
<keyword evidence="5" id="KW-1185">Reference proteome</keyword>
<evidence type="ECO:0000256" key="1">
    <source>
        <dbReference type="ARBA" id="ARBA00007626"/>
    </source>
</evidence>
<evidence type="ECO:0000313" key="4">
    <source>
        <dbReference type="EMBL" id="KAJ6406266.1"/>
    </source>
</evidence>
<feature type="repeat" description="PPR" evidence="3">
    <location>
        <begin position="19"/>
        <end position="53"/>
    </location>
</feature>
<dbReference type="GO" id="GO:0003729">
    <property type="term" value="F:mRNA binding"/>
    <property type="evidence" value="ECO:0007669"/>
    <property type="project" value="TreeGrafter"/>
</dbReference>
<organism evidence="4 5">
    <name type="scientific">Salix udensis</name>
    <dbReference type="NCBI Taxonomy" id="889485"/>
    <lineage>
        <taxon>Eukaryota</taxon>
        <taxon>Viridiplantae</taxon>
        <taxon>Streptophyta</taxon>
        <taxon>Embryophyta</taxon>
        <taxon>Tracheophyta</taxon>
        <taxon>Spermatophyta</taxon>
        <taxon>Magnoliopsida</taxon>
        <taxon>eudicotyledons</taxon>
        <taxon>Gunneridae</taxon>
        <taxon>Pentapetalae</taxon>
        <taxon>rosids</taxon>
        <taxon>fabids</taxon>
        <taxon>Malpighiales</taxon>
        <taxon>Salicaceae</taxon>
        <taxon>Saliceae</taxon>
        <taxon>Salix</taxon>
    </lineage>
</organism>
<dbReference type="Pfam" id="PF13041">
    <property type="entry name" value="PPR_2"/>
    <property type="match status" value="1"/>
</dbReference>
<evidence type="ECO:0008006" key="6">
    <source>
        <dbReference type="Google" id="ProtNLM"/>
    </source>
</evidence>
<dbReference type="EMBL" id="JAPFFJ010000016">
    <property type="protein sequence ID" value="KAJ6406266.1"/>
    <property type="molecule type" value="Genomic_DNA"/>
</dbReference>
<comment type="caution">
    <text evidence="4">The sequence shown here is derived from an EMBL/GenBank/DDBJ whole genome shotgun (WGS) entry which is preliminary data.</text>
</comment>
<dbReference type="InterPro" id="IPR002885">
    <property type="entry name" value="PPR_rpt"/>
</dbReference>
<dbReference type="PANTHER" id="PTHR47932">
    <property type="entry name" value="ATPASE EXPRESSION PROTEIN 3"/>
    <property type="match status" value="1"/>
</dbReference>
<dbReference type="PROSITE" id="PS51375">
    <property type="entry name" value="PPR"/>
    <property type="match status" value="2"/>
</dbReference>
<gene>
    <name evidence="4" type="ORF">OIU84_009900</name>
</gene>
<proteinExistence type="inferred from homology"/>
<dbReference type="InterPro" id="IPR011990">
    <property type="entry name" value="TPR-like_helical_dom_sf"/>
</dbReference>
<sequence length="113" mass="12842">MEAALHLHKRMINEGIPCDLQIYTTLISGLLKEGHVENAQKILEDMDKKCMTPSVFIYNTMITGHFKEGNLQEAFRLHNEMLDKGLVPDDTTYDILVNGKVKDGNLFSRPSSY</sequence>
<keyword evidence="2" id="KW-0677">Repeat</keyword>
<dbReference type="Proteomes" id="UP001162972">
    <property type="component" value="Chromosome 6"/>
</dbReference>
<name>A0AAD6JJC9_9ROSI</name>
<comment type="similarity">
    <text evidence="1">Belongs to the PPR family. P subfamily.</text>
</comment>
<dbReference type="AlphaFoldDB" id="A0AAD6JJC9"/>
<dbReference type="Gene3D" id="1.25.40.10">
    <property type="entry name" value="Tetratricopeptide repeat domain"/>
    <property type="match status" value="1"/>
</dbReference>